<evidence type="ECO:0000313" key="2">
    <source>
        <dbReference type="Proteomes" id="UP000576550"/>
    </source>
</evidence>
<gene>
    <name evidence="1" type="ORF">GX533_01265</name>
</gene>
<organism evidence="1 2">
    <name type="scientific">Candidatus Dojkabacteria bacterium</name>
    <dbReference type="NCBI Taxonomy" id="2099670"/>
    <lineage>
        <taxon>Bacteria</taxon>
        <taxon>Candidatus Dojkabacteria</taxon>
    </lineage>
</organism>
<dbReference type="AlphaFoldDB" id="A0A832R8X0"/>
<accession>A0A832R8X0</accession>
<reference evidence="1 2" key="1">
    <citation type="journal article" date="2020" name="Biotechnol. Biofuels">
        <title>New insights from the biogas microbiome by comprehensive genome-resolved metagenomics of nearly 1600 species originating from multiple anaerobic digesters.</title>
        <authorList>
            <person name="Campanaro S."/>
            <person name="Treu L."/>
            <person name="Rodriguez-R L.M."/>
            <person name="Kovalovszki A."/>
            <person name="Ziels R.M."/>
            <person name="Maus I."/>
            <person name="Zhu X."/>
            <person name="Kougias P.G."/>
            <person name="Basile A."/>
            <person name="Luo G."/>
            <person name="Schluter A."/>
            <person name="Konstantinidis K.T."/>
            <person name="Angelidaki I."/>
        </authorList>
    </citation>
    <scope>NUCLEOTIDE SEQUENCE [LARGE SCALE GENOMIC DNA]</scope>
    <source>
        <strain evidence="1">AS05jafATM_89</strain>
    </source>
</reference>
<comment type="caution">
    <text evidence="1">The sequence shown here is derived from an EMBL/GenBank/DDBJ whole genome shotgun (WGS) entry which is preliminary data.</text>
</comment>
<evidence type="ECO:0008006" key="3">
    <source>
        <dbReference type="Google" id="ProtNLM"/>
    </source>
</evidence>
<name>A0A832R8X0_9BACT</name>
<sequence length="176" mass="20701">MRIILLSGQNISNKEWIEIVEKKFQEKFFNTKISYYTHWEKEEKEADIELETKKFLDIVNSSDEEYILFAKSIGSIIFLNSLKDLEKKPKGVLIVGMAYNLGKKLNYDFTDLEKYTSYPVNVYQKEFDPAGFYDEVRNVNGGNVTVNKYECVGEEDNNHRYENYDYLLELLNGLVK</sequence>
<dbReference type="Proteomes" id="UP000576550">
    <property type="component" value="Unassembled WGS sequence"/>
</dbReference>
<evidence type="ECO:0000313" key="1">
    <source>
        <dbReference type="EMBL" id="HHX99300.1"/>
    </source>
</evidence>
<dbReference type="Gene3D" id="3.40.50.1820">
    <property type="entry name" value="alpha/beta hydrolase"/>
    <property type="match status" value="1"/>
</dbReference>
<protein>
    <recommendedName>
        <fullName evidence="3">Alpha/beta hydrolase</fullName>
    </recommendedName>
</protein>
<dbReference type="EMBL" id="DUTP01000002">
    <property type="protein sequence ID" value="HHX99300.1"/>
    <property type="molecule type" value="Genomic_DNA"/>
</dbReference>
<dbReference type="InterPro" id="IPR029058">
    <property type="entry name" value="AB_hydrolase_fold"/>
</dbReference>
<proteinExistence type="predicted"/>